<sequence length="444" mass="47986">MTTMTTAHDVRQGPATVQGIPVTELARTYGTPLFVYDGDALAGRMRQLREAFDERLQIFYSLKANPNIAVCALLHAHGARAEVSSMTELLTARRAGVAPEDILFLGPGKSRAELAACLDEGIAAVVCESLQEMAWIDELARERALRAPVVLRVNPSFSVKGSGLTMGGKARQFGMDEAQLLAETGLVERYEHVRIQGVQVYMGTRILTEATVVQNTERIFELAERLSAALGFELDLVDIGGGLGVAYFDGERDLDLPALAADLNPVIARFADAHPRTRLVMELGRYLTAESGTYVVRVRYVKTSLGERFAVTDGGTHHHMAAVGIGSFVKRNFPMRLLSGAVDGSEPAPPEAWNVTGPLCTPNDTLAKKVQLPPVRPGDLLGVERSGAYGPTASPVHFLSHGYPAEVLVADGQAHLIREADRPEDLLRKQHLPAAAAFRRAAAH</sequence>
<evidence type="ECO:0000256" key="6">
    <source>
        <dbReference type="RuleBase" id="RU003737"/>
    </source>
</evidence>
<dbReference type="GO" id="GO:0008836">
    <property type="term" value="F:diaminopimelate decarboxylase activity"/>
    <property type="evidence" value="ECO:0007669"/>
    <property type="project" value="TreeGrafter"/>
</dbReference>
<comment type="similarity">
    <text evidence="6">Belongs to the Orn/Lys/Arg decarboxylase class-II family.</text>
</comment>
<name>A0AAU2V3A0_9ACTN</name>
<dbReference type="PANTHER" id="PTHR43727:SF2">
    <property type="entry name" value="GROUP IV DECARBOXYLASE"/>
    <property type="match status" value="1"/>
</dbReference>
<dbReference type="Pfam" id="PF02784">
    <property type="entry name" value="Orn_Arg_deC_N"/>
    <property type="match status" value="1"/>
</dbReference>
<dbReference type="PRINTS" id="PR01179">
    <property type="entry name" value="ODADCRBXLASE"/>
</dbReference>
<evidence type="ECO:0000256" key="4">
    <source>
        <dbReference type="ARBA" id="ARBA00023239"/>
    </source>
</evidence>
<dbReference type="InterPro" id="IPR022643">
    <property type="entry name" value="De-COase2_C"/>
</dbReference>
<dbReference type="InterPro" id="IPR009006">
    <property type="entry name" value="Ala_racemase/Decarboxylase_C"/>
</dbReference>
<keyword evidence="4" id="KW-0456">Lyase</keyword>
<proteinExistence type="inferred from homology"/>
<reference evidence="9" key="1">
    <citation type="submission" date="2022-10" db="EMBL/GenBank/DDBJ databases">
        <title>The complete genomes of actinobacterial strains from the NBC collection.</title>
        <authorList>
            <person name="Joergensen T.S."/>
            <person name="Alvarez Arevalo M."/>
            <person name="Sterndorff E.B."/>
            <person name="Faurdal D."/>
            <person name="Vuksanovic O."/>
            <person name="Mourched A.-S."/>
            <person name="Charusanti P."/>
            <person name="Shaw S."/>
            <person name="Blin K."/>
            <person name="Weber T."/>
        </authorList>
    </citation>
    <scope>NUCLEOTIDE SEQUENCE</scope>
    <source>
        <strain evidence="9">NBC_00003</strain>
    </source>
</reference>
<organism evidence="9">
    <name type="scientific">Streptomyces sp. NBC_00003</name>
    <dbReference type="NCBI Taxonomy" id="2903608"/>
    <lineage>
        <taxon>Bacteria</taxon>
        <taxon>Bacillati</taxon>
        <taxon>Actinomycetota</taxon>
        <taxon>Actinomycetes</taxon>
        <taxon>Kitasatosporales</taxon>
        <taxon>Streptomycetaceae</taxon>
        <taxon>Streptomyces</taxon>
    </lineage>
</organism>
<accession>A0AAU2V3A0</accession>
<evidence type="ECO:0000256" key="1">
    <source>
        <dbReference type="ARBA" id="ARBA00001933"/>
    </source>
</evidence>
<protein>
    <submittedName>
        <fullName evidence="9">Type III PLP-dependent enzyme</fullName>
    </submittedName>
</protein>
<evidence type="ECO:0000256" key="5">
    <source>
        <dbReference type="PIRSR" id="PIRSR600183-50"/>
    </source>
</evidence>
<evidence type="ECO:0000256" key="2">
    <source>
        <dbReference type="ARBA" id="ARBA00022793"/>
    </source>
</evidence>
<keyword evidence="2" id="KW-0210">Decarboxylase</keyword>
<dbReference type="Pfam" id="PF00278">
    <property type="entry name" value="Orn_DAP_Arg_deC"/>
    <property type="match status" value="1"/>
</dbReference>
<dbReference type="EMBL" id="CP108318">
    <property type="protein sequence ID" value="WTW61710.1"/>
    <property type="molecule type" value="Genomic_DNA"/>
</dbReference>
<evidence type="ECO:0000259" key="7">
    <source>
        <dbReference type="Pfam" id="PF00278"/>
    </source>
</evidence>
<dbReference type="InterPro" id="IPR000183">
    <property type="entry name" value="Orn/DAP/Arg_de-COase"/>
</dbReference>
<dbReference type="Gene3D" id="3.20.20.10">
    <property type="entry name" value="Alanine racemase"/>
    <property type="match status" value="1"/>
</dbReference>
<dbReference type="CDD" id="cd06839">
    <property type="entry name" value="PLPDE_III_Btrk_like"/>
    <property type="match status" value="1"/>
</dbReference>
<dbReference type="FunFam" id="3.20.20.10:FF:000003">
    <property type="entry name" value="Diaminopimelate decarboxylase"/>
    <property type="match status" value="1"/>
</dbReference>
<feature type="domain" description="Orn/DAP/Arg decarboxylase 2 C-terminal" evidence="7">
    <location>
        <begin position="34"/>
        <end position="387"/>
    </location>
</feature>
<dbReference type="InterPro" id="IPR022657">
    <property type="entry name" value="De-COase2_CS"/>
</dbReference>
<dbReference type="PANTHER" id="PTHR43727">
    <property type="entry name" value="DIAMINOPIMELATE DECARBOXYLASE"/>
    <property type="match status" value="1"/>
</dbReference>
<dbReference type="SUPFAM" id="SSF50621">
    <property type="entry name" value="Alanine racemase C-terminal domain-like"/>
    <property type="match status" value="1"/>
</dbReference>
<evidence type="ECO:0000259" key="8">
    <source>
        <dbReference type="Pfam" id="PF02784"/>
    </source>
</evidence>
<feature type="modified residue" description="N6-(pyridoxal phosphate)lysine" evidence="5">
    <location>
        <position position="63"/>
    </location>
</feature>
<comment type="cofactor">
    <cofactor evidence="1 5">
        <name>pyridoxal 5'-phosphate</name>
        <dbReference type="ChEBI" id="CHEBI:597326"/>
    </cofactor>
</comment>
<dbReference type="AlphaFoldDB" id="A0AAU2V3A0"/>
<feature type="domain" description="Orn/DAP/Arg decarboxylase 2 N-terminal" evidence="8">
    <location>
        <begin position="43"/>
        <end position="289"/>
    </location>
</feature>
<dbReference type="PROSITE" id="PS00879">
    <property type="entry name" value="ODR_DC_2_2"/>
    <property type="match status" value="1"/>
</dbReference>
<keyword evidence="3 5" id="KW-0663">Pyridoxal phosphate</keyword>
<dbReference type="InterPro" id="IPR022644">
    <property type="entry name" value="De-COase2_N"/>
</dbReference>
<feature type="active site" description="Proton donor" evidence="5">
    <location>
        <position position="360"/>
    </location>
</feature>
<dbReference type="InterPro" id="IPR029066">
    <property type="entry name" value="PLP-binding_barrel"/>
</dbReference>
<dbReference type="SUPFAM" id="SSF51419">
    <property type="entry name" value="PLP-binding barrel"/>
    <property type="match status" value="1"/>
</dbReference>
<evidence type="ECO:0000256" key="3">
    <source>
        <dbReference type="ARBA" id="ARBA00022898"/>
    </source>
</evidence>
<dbReference type="Gene3D" id="2.40.37.10">
    <property type="entry name" value="Lyase, Ornithine Decarboxylase, Chain A, domain 1"/>
    <property type="match status" value="1"/>
</dbReference>
<evidence type="ECO:0000313" key="9">
    <source>
        <dbReference type="EMBL" id="WTW61710.1"/>
    </source>
</evidence>
<dbReference type="GO" id="GO:0009089">
    <property type="term" value="P:lysine biosynthetic process via diaminopimelate"/>
    <property type="evidence" value="ECO:0007669"/>
    <property type="project" value="TreeGrafter"/>
</dbReference>
<gene>
    <name evidence="9" type="ORF">OG549_14170</name>
</gene>